<dbReference type="InterPro" id="IPR005572">
    <property type="entry name" value="Anti-sigma_E_RseA_N"/>
</dbReference>
<dbReference type="InterPro" id="IPR052383">
    <property type="entry name" value="Anti-sigma-E_RseA-like"/>
</dbReference>
<dbReference type="Proteomes" id="UP000234845">
    <property type="component" value="Unassembled WGS sequence"/>
</dbReference>
<dbReference type="OrthoDB" id="5734981at2"/>
<reference evidence="3" key="1">
    <citation type="submission" date="2017-11" db="EMBL/GenBank/DDBJ databases">
        <title>The draft genome sequence of Chromatocurvus sp. F02.</title>
        <authorList>
            <person name="Du Z.-J."/>
            <person name="Chang Y.-Q."/>
        </authorList>
    </citation>
    <scope>NUCLEOTIDE SEQUENCE [LARGE SCALE GENOMIC DNA]</scope>
    <source>
        <strain evidence="3">F02</strain>
    </source>
</reference>
<name>A0A2N5Y436_9GAMM</name>
<dbReference type="EMBL" id="PKLZ01000003">
    <property type="protein sequence ID" value="PLW83154.1"/>
    <property type="molecule type" value="Genomic_DNA"/>
</dbReference>
<organism evidence="2 3">
    <name type="scientific">Kineobactrum sediminis</name>
    <dbReference type="NCBI Taxonomy" id="1905677"/>
    <lineage>
        <taxon>Bacteria</taxon>
        <taxon>Pseudomonadati</taxon>
        <taxon>Pseudomonadota</taxon>
        <taxon>Gammaproteobacteria</taxon>
        <taxon>Cellvibrionales</taxon>
        <taxon>Halieaceae</taxon>
        <taxon>Kineobactrum</taxon>
    </lineage>
</organism>
<dbReference type="CDD" id="cd16328">
    <property type="entry name" value="RseA_N"/>
    <property type="match status" value="1"/>
</dbReference>
<dbReference type="SUPFAM" id="SSF89069">
    <property type="entry name" value="N-terminal, cytoplasmic domain of anti-sigmaE factor RseA"/>
    <property type="match status" value="1"/>
</dbReference>
<keyword evidence="3" id="KW-1185">Reference proteome</keyword>
<proteinExistence type="predicted"/>
<dbReference type="Gene3D" id="1.10.10.880">
    <property type="entry name" value="Anti sigma-E protein RseA, N-terminal domain"/>
    <property type="match status" value="1"/>
</dbReference>
<dbReference type="AlphaFoldDB" id="A0A2N5Y436"/>
<evidence type="ECO:0000313" key="3">
    <source>
        <dbReference type="Proteomes" id="UP000234845"/>
    </source>
</evidence>
<protein>
    <submittedName>
        <fullName evidence="2">Anti-anti-sigma factor</fullName>
    </submittedName>
</protein>
<dbReference type="Pfam" id="PF03872">
    <property type="entry name" value="RseA_N"/>
    <property type="match status" value="1"/>
</dbReference>
<evidence type="ECO:0000259" key="1">
    <source>
        <dbReference type="Pfam" id="PF03872"/>
    </source>
</evidence>
<comment type="caution">
    <text evidence="2">The sequence shown here is derived from an EMBL/GenBank/DDBJ whole genome shotgun (WGS) entry which is preliminary data.</text>
</comment>
<gene>
    <name evidence="2" type="ORF">CWI75_06980</name>
</gene>
<dbReference type="PANTHER" id="PTHR38104">
    <property type="match status" value="1"/>
</dbReference>
<dbReference type="InterPro" id="IPR036147">
    <property type="entry name" value="Anti-sigma_E_RseA_N_sf"/>
</dbReference>
<evidence type="ECO:0000313" key="2">
    <source>
        <dbReference type="EMBL" id="PLW83154.1"/>
    </source>
</evidence>
<feature type="domain" description="Anti sigma-E protein RseA N-terminal" evidence="1">
    <location>
        <begin position="9"/>
        <end position="79"/>
    </location>
</feature>
<dbReference type="GO" id="GO:0016989">
    <property type="term" value="F:sigma factor antagonist activity"/>
    <property type="evidence" value="ECO:0007669"/>
    <property type="project" value="InterPro"/>
</dbReference>
<sequence length="204" mass="21749">MQTMTERLRESLSALMDDEANELELERVLSQIGEDDELRSTWVRYNAARAAVTAQPVVNLNLDISRRVSAAIAAEAAAASSGTSAWQRLLRPVGSFAVAASVTATVVFGGQQLFQAGGGDPDFASPLPAAGVSPVGFVNSVGAMPVRASYGTQPIPQLQPAARTAYKELARQRMEQYMQEHAGQAALNSPQGLVPYARVPHIEE</sequence>
<dbReference type="PANTHER" id="PTHR38104:SF1">
    <property type="entry name" value="ANTI-SIGMA-E FACTOR RSEA"/>
    <property type="match status" value="1"/>
</dbReference>
<accession>A0A2N5Y436</accession>